<feature type="compositionally biased region" description="Acidic residues" evidence="1">
    <location>
        <begin position="483"/>
        <end position="493"/>
    </location>
</feature>
<feature type="compositionally biased region" description="Acidic residues" evidence="1">
    <location>
        <begin position="834"/>
        <end position="859"/>
    </location>
</feature>
<feature type="compositionally biased region" description="Polar residues" evidence="1">
    <location>
        <begin position="300"/>
        <end position="318"/>
    </location>
</feature>
<feature type="compositionally biased region" description="Low complexity" evidence="1">
    <location>
        <begin position="740"/>
        <end position="754"/>
    </location>
</feature>
<feature type="compositionally biased region" description="Basic and acidic residues" evidence="1">
    <location>
        <begin position="562"/>
        <end position="578"/>
    </location>
</feature>
<sequence length="1051" mass="115853">MAESLGSWLAKAVVQHDRQYGANLELDVAGGYCQLKSFSSYRTEDDPHNEIIGFITDQTHHAKVIFDVDATDEFEKAIPGLGQETLTSHLRAIFKIQSFRFVLEDTSRQAGPSVPGSATKSAKRQHIRSTVGSPYLDLPRVALYVNKWEVLSGDRNDPLFHIGTAEVGRGSRDGDVQKVLRKWWLGESYSDPSQNQSSQMETPSRPQSFPSSGPRQLYQTPAPPPTSQPVFPRSSPSSIQPPQARGTLSSFLQPYLAPAGGKKPKPIPEWIFEKPDEAKRQLEDITIFGADIAIDIVHTGSRQAGQTSNGPAEGSTTRGGKERETDAEFHPRVESSHLDLSPKSPSPPPAAQSLPMSKEFEAVLDYCQQEDEKDKQRKADQDQSDDDDIPVRPIVPQRKKRGYFDPLSIPTPDSSQHAQGVNNEDGEELSDYDREEMRKAEGSRHSIANAAGEKALFEEDDEDEKEDDGRQEANEETGIAEASVEDDDAEEDKNIDIHVVVRRQAVEGRDGVQMPASTHANKLQTEDIKMEDGQSMDNEDEADAREAEKLVAESGPAVNGHQDAKHRARIEVTDDPHHVHSPITNSRATDVDLRTRSELLVDDSDQSLLKSQSQSEQSLSRSHGLLGQRIYLQHTDAQASTTFGHTRVTEARVGFPDGLDTTQTQDRGHEADISASYEDESIPTHVSASRPDTVTTQVNPGNPFQSPRHAQTSGVKREFESAPRSIENKRLRMDHETPRSQVGSSASSSKNGSVKSFLASMRIIKLEDDGDDGQRRGGADSPLNGRGGGVGGMLGRLTGWGRPSGETGGEAQRAADLVRDHLTRSHVSRGADSEGSENDEEGEAESMDIDEEEDEEEEERMINGESKTHRRFDSLDDTAEQDPDFDSVSDSEDEDEHASEHEVVVPAWILAAPGTNLRVKDFGAADLSRATRSTSTRQSNAANATSRQRRDAEAGKTSSKGGRPTKQQQSSRPNAVEPLDRKHSVANHEPDPRPVRQIVKSDFQPEAKIKYPKLRSFKPSLPIEGGFSEAQVLELIVDIKERRRVKKEKTE</sequence>
<protein>
    <recommendedName>
        <fullName evidence="4">Telomere replication protein EST3</fullName>
    </recommendedName>
</protein>
<evidence type="ECO:0000313" key="3">
    <source>
        <dbReference type="Proteomes" id="UP001388673"/>
    </source>
</evidence>
<comment type="caution">
    <text evidence="2">The sequence shown here is derived from an EMBL/GenBank/DDBJ whole genome shotgun (WGS) entry which is preliminary data.</text>
</comment>
<feature type="compositionally biased region" description="Basic and acidic residues" evidence="1">
    <location>
        <begin position="767"/>
        <end position="778"/>
    </location>
</feature>
<feature type="region of interest" description="Disordered" evidence="1">
    <location>
        <begin position="767"/>
        <end position="907"/>
    </location>
</feature>
<feature type="compositionally biased region" description="Polar residues" evidence="1">
    <location>
        <begin position="956"/>
        <end position="973"/>
    </location>
</feature>
<feature type="compositionally biased region" description="Polar residues" evidence="1">
    <location>
        <begin position="411"/>
        <end position="422"/>
    </location>
</feature>
<gene>
    <name evidence="2" type="ORF">IAR55_004941</name>
</gene>
<evidence type="ECO:0000256" key="1">
    <source>
        <dbReference type="SAM" id="MobiDB-lite"/>
    </source>
</evidence>
<evidence type="ECO:0008006" key="4">
    <source>
        <dbReference type="Google" id="ProtNLM"/>
    </source>
</evidence>
<organism evidence="2 3">
    <name type="scientific">Kwoniella newhampshirensis</name>
    <dbReference type="NCBI Taxonomy" id="1651941"/>
    <lineage>
        <taxon>Eukaryota</taxon>
        <taxon>Fungi</taxon>
        <taxon>Dikarya</taxon>
        <taxon>Basidiomycota</taxon>
        <taxon>Agaricomycotina</taxon>
        <taxon>Tremellomycetes</taxon>
        <taxon>Tremellales</taxon>
        <taxon>Cryptococcaceae</taxon>
        <taxon>Kwoniella</taxon>
    </lineage>
</organism>
<feature type="region of interest" description="Disordered" evidence="1">
    <location>
        <begin position="300"/>
        <end position="590"/>
    </location>
</feature>
<feature type="region of interest" description="Disordered" evidence="1">
    <location>
        <begin position="928"/>
        <end position="1002"/>
    </location>
</feature>
<dbReference type="EMBL" id="JBCAWK010000009">
    <property type="protein sequence ID" value="KAK8849606.1"/>
    <property type="molecule type" value="Genomic_DNA"/>
</dbReference>
<feature type="compositionally biased region" description="Basic and acidic residues" evidence="1">
    <location>
        <begin position="715"/>
        <end position="738"/>
    </location>
</feature>
<dbReference type="AlphaFoldDB" id="A0AAW0YMA9"/>
<evidence type="ECO:0000313" key="2">
    <source>
        <dbReference type="EMBL" id="KAK8849606.1"/>
    </source>
</evidence>
<feature type="compositionally biased region" description="Polar residues" evidence="1">
    <location>
        <begin position="190"/>
        <end position="219"/>
    </location>
</feature>
<dbReference type="RefSeq" id="XP_066801494.1">
    <property type="nucleotide sequence ID" value="XM_066948035.1"/>
</dbReference>
<accession>A0AAW0YMA9</accession>
<dbReference type="KEGG" id="kne:92182199"/>
<feature type="compositionally biased region" description="Basic and acidic residues" evidence="1">
    <location>
        <begin position="319"/>
        <end position="337"/>
    </location>
</feature>
<reference evidence="2 3" key="1">
    <citation type="journal article" date="2024" name="bioRxiv">
        <title>Comparative genomics of Cryptococcus and Kwoniella reveals pathogenesis evolution and contrasting karyotype dynamics via intercentromeric recombination or chromosome fusion.</title>
        <authorList>
            <person name="Coelho M.A."/>
            <person name="David-Palma M."/>
            <person name="Shea T."/>
            <person name="Bowers K."/>
            <person name="McGinley-Smith S."/>
            <person name="Mohammad A.W."/>
            <person name="Gnirke A."/>
            <person name="Yurkov A.M."/>
            <person name="Nowrousian M."/>
            <person name="Sun S."/>
            <person name="Cuomo C.A."/>
            <person name="Heitman J."/>
        </authorList>
    </citation>
    <scope>NUCLEOTIDE SEQUENCE [LARGE SCALE GENOMIC DNA]</scope>
    <source>
        <strain evidence="2 3">CBS 13917</strain>
    </source>
</reference>
<dbReference type="GeneID" id="92182199"/>
<feature type="compositionally biased region" description="Basic and acidic residues" evidence="1">
    <location>
        <begin position="431"/>
        <end position="444"/>
    </location>
</feature>
<feature type="compositionally biased region" description="Basic and acidic residues" evidence="1">
    <location>
        <begin position="978"/>
        <end position="994"/>
    </location>
</feature>
<feature type="region of interest" description="Disordered" evidence="1">
    <location>
        <begin position="674"/>
        <end position="754"/>
    </location>
</feature>
<dbReference type="Proteomes" id="UP001388673">
    <property type="component" value="Unassembled WGS sequence"/>
</dbReference>
<feature type="compositionally biased region" description="Low complexity" evidence="1">
    <location>
        <begin position="928"/>
        <end position="942"/>
    </location>
</feature>
<feature type="compositionally biased region" description="Acidic residues" evidence="1">
    <location>
        <begin position="875"/>
        <end position="897"/>
    </location>
</feature>
<feature type="compositionally biased region" description="Basic and acidic residues" evidence="1">
    <location>
        <begin position="370"/>
        <end position="381"/>
    </location>
</feature>
<keyword evidence="3" id="KW-1185">Reference proteome</keyword>
<feature type="compositionally biased region" description="Gly residues" evidence="1">
    <location>
        <begin position="785"/>
        <end position="794"/>
    </location>
</feature>
<feature type="compositionally biased region" description="Polar residues" evidence="1">
    <location>
        <begin position="684"/>
        <end position="714"/>
    </location>
</feature>
<proteinExistence type="predicted"/>
<name>A0AAW0YMA9_9TREE</name>
<feature type="compositionally biased region" description="Low complexity" evidence="1">
    <location>
        <begin position="232"/>
        <end position="243"/>
    </location>
</feature>
<feature type="region of interest" description="Disordered" evidence="1">
    <location>
        <begin position="189"/>
        <end position="245"/>
    </location>
</feature>